<organism evidence="1 2">
    <name type="scientific">Rhizobium esperanzae</name>
    <dbReference type="NCBI Taxonomy" id="1967781"/>
    <lineage>
        <taxon>Bacteria</taxon>
        <taxon>Pseudomonadati</taxon>
        <taxon>Pseudomonadota</taxon>
        <taxon>Alphaproteobacteria</taxon>
        <taxon>Hyphomicrobiales</taxon>
        <taxon>Rhizobiaceae</taxon>
        <taxon>Rhizobium/Agrobacterium group</taxon>
        <taxon>Rhizobium</taxon>
    </lineage>
</organism>
<dbReference type="Proteomes" id="UP000533724">
    <property type="component" value="Unassembled WGS sequence"/>
</dbReference>
<dbReference type="GO" id="GO:0006741">
    <property type="term" value="P:NADP+ biosynthetic process"/>
    <property type="evidence" value="ECO:0007669"/>
    <property type="project" value="InterPro"/>
</dbReference>
<proteinExistence type="predicted"/>
<dbReference type="InterPro" id="IPR039065">
    <property type="entry name" value="AcoX-like"/>
</dbReference>
<accession>A0A7W6UKR6</accession>
<evidence type="ECO:0000313" key="2">
    <source>
        <dbReference type="Proteomes" id="UP000533724"/>
    </source>
</evidence>
<evidence type="ECO:0000313" key="1">
    <source>
        <dbReference type="EMBL" id="MBB4439930.1"/>
    </source>
</evidence>
<dbReference type="InterPro" id="IPR002504">
    <property type="entry name" value="NADK"/>
</dbReference>
<dbReference type="PANTHER" id="PTHR40697:SF2">
    <property type="entry name" value="ATP-NAD KINASE-RELATED"/>
    <property type="match status" value="1"/>
</dbReference>
<dbReference type="GO" id="GO:0051287">
    <property type="term" value="F:NAD binding"/>
    <property type="evidence" value="ECO:0007669"/>
    <property type="project" value="UniProtKB-ARBA"/>
</dbReference>
<keyword evidence="1" id="KW-0808">Transferase</keyword>
<dbReference type="InterPro" id="IPR017438">
    <property type="entry name" value="ATP-NAD_kinase_N"/>
</dbReference>
<comment type="caution">
    <text evidence="1">The sequence shown here is derived from an EMBL/GenBank/DDBJ whole genome shotgun (WGS) entry which is preliminary data.</text>
</comment>
<dbReference type="GO" id="GO:0005524">
    <property type="term" value="F:ATP binding"/>
    <property type="evidence" value="ECO:0007669"/>
    <property type="project" value="UniProtKB-ARBA"/>
</dbReference>
<dbReference type="Gene3D" id="3.40.50.10330">
    <property type="entry name" value="Probable inorganic polyphosphate/atp-NAD kinase, domain 1"/>
    <property type="match status" value="1"/>
</dbReference>
<reference evidence="1 2" key="1">
    <citation type="submission" date="2020-08" db="EMBL/GenBank/DDBJ databases">
        <title>Genomic Encyclopedia of Type Strains, Phase IV (KMG-V): Genome sequencing to study the core and pangenomes of soil and plant-associated prokaryotes.</title>
        <authorList>
            <person name="Whitman W."/>
        </authorList>
    </citation>
    <scope>NUCLEOTIDE SEQUENCE [LARGE SCALE GENOMIC DNA]</scope>
    <source>
        <strain evidence="1 2">SEMIA 414</strain>
    </source>
</reference>
<dbReference type="EMBL" id="JACIHI010000007">
    <property type="protein sequence ID" value="MBB4439930.1"/>
    <property type="molecule type" value="Genomic_DNA"/>
</dbReference>
<gene>
    <name evidence="1" type="ORF">GGE15_003206</name>
</gene>
<dbReference type="InterPro" id="IPR016064">
    <property type="entry name" value="NAD/diacylglycerol_kinase_sf"/>
</dbReference>
<name>A0A7W6UKR6_9HYPH</name>
<dbReference type="GO" id="GO:0003951">
    <property type="term" value="F:NAD+ kinase activity"/>
    <property type="evidence" value="ECO:0007669"/>
    <property type="project" value="InterPro"/>
</dbReference>
<dbReference type="Pfam" id="PF01513">
    <property type="entry name" value="NAD_kinase"/>
    <property type="match status" value="1"/>
</dbReference>
<protein>
    <submittedName>
        <fullName evidence="1">Putative polyphosphate/ATP-dependent NAD kinase</fullName>
    </submittedName>
</protein>
<dbReference type="PANTHER" id="PTHR40697">
    <property type="entry name" value="ACETOIN CATABOLISM PROTEIN X"/>
    <property type="match status" value="1"/>
</dbReference>
<sequence>MQVAGERAAKALIRLTASLPQVNVLTVAGAMGEQVARLAGIEPKVLHLSNTGLSTSADTRSAVGSMVTEGVDLILFAGGDGTARDILSESGRKVPILGIPAGVKMHSAVFGTTPANAGHLAALFLSGSASAQVRDAEVMDLDEDAFRAGSISAQLYGHAPSPFERRLAQNA</sequence>
<keyword evidence="1" id="KW-0418">Kinase</keyword>
<dbReference type="AlphaFoldDB" id="A0A7W6UKR6"/>
<dbReference type="SUPFAM" id="SSF111331">
    <property type="entry name" value="NAD kinase/diacylglycerol kinase-like"/>
    <property type="match status" value="1"/>
</dbReference>